<keyword evidence="1" id="KW-0808">Transferase</keyword>
<dbReference type="RefSeq" id="WP_290286656.1">
    <property type="nucleotide sequence ID" value="NZ_JAUFQN010000019.1"/>
</dbReference>
<dbReference type="CDD" id="cd02440">
    <property type="entry name" value="AdoMet_MTases"/>
    <property type="match status" value="1"/>
</dbReference>
<dbReference type="EC" id="2.1.1.64" evidence="1"/>
<dbReference type="GO" id="GO:0061542">
    <property type="term" value="F:3-demethylubiquinol 3-O-methyltransferase activity"/>
    <property type="evidence" value="ECO:0007669"/>
    <property type="project" value="UniProtKB-EC"/>
</dbReference>
<evidence type="ECO:0000313" key="2">
    <source>
        <dbReference type="Proteomes" id="UP001589576"/>
    </source>
</evidence>
<dbReference type="PANTHER" id="PTHR43861">
    <property type="entry name" value="TRANS-ACONITATE 2-METHYLTRANSFERASE-RELATED"/>
    <property type="match status" value="1"/>
</dbReference>
<protein>
    <submittedName>
        <fullName evidence="1">Class I SAM-dependent methyltransferase</fullName>
        <ecNumber evidence="1">2.1.1.222</ecNumber>
        <ecNumber evidence="1">2.1.1.64</ecNumber>
    </submittedName>
</protein>
<proteinExistence type="predicted"/>
<dbReference type="InterPro" id="IPR029063">
    <property type="entry name" value="SAM-dependent_MTases_sf"/>
</dbReference>
<name>A0ABV5GET2_9FLAO</name>
<dbReference type="Proteomes" id="UP001589576">
    <property type="component" value="Unassembled WGS sequence"/>
</dbReference>
<dbReference type="GO" id="GO:0102208">
    <property type="term" value="F:2-polyprenyl-6-hydroxyphenol methylase activity"/>
    <property type="evidence" value="ECO:0007669"/>
    <property type="project" value="UniProtKB-EC"/>
</dbReference>
<sequence length="245" mass="28188">MKEDFEKKYHDVETEHWWFKSRRKYLLDLLKDAPKDSKVLDIGCSSGIFLKDLEALGFNAENLFGVDISDKAIANCIANGLDNAFVMDAQNITLNEKFDIVIASDCLEHLEDDKKALKNWNDLLKIGGKMYVFVPAFQSLWSYHDVVNMHFRRYTKSELKSKLLAENLEILKSSYWNFFLFLPVYIFRTITSGLQKNKTGESDIAIGNSFVNSALLQLIIFENKLLKIFNLPFGVSTFCIAKKVK</sequence>
<dbReference type="Gene3D" id="3.40.50.150">
    <property type="entry name" value="Vaccinia Virus protein VP39"/>
    <property type="match status" value="1"/>
</dbReference>
<dbReference type="Pfam" id="PF13489">
    <property type="entry name" value="Methyltransf_23"/>
    <property type="match status" value="1"/>
</dbReference>
<organism evidence="1 2">
    <name type="scientific">Flavobacterium paronense</name>
    <dbReference type="NCBI Taxonomy" id="1392775"/>
    <lineage>
        <taxon>Bacteria</taxon>
        <taxon>Pseudomonadati</taxon>
        <taxon>Bacteroidota</taxon>
        <taxon>Flavobacteriia</taxon>
        <taxon>Flavobacteriales</taxon>
        <taxon>Flavobacteriaceae</taxon>
        <taxon>Flavobacterium</taxon>
    </lineage>
</organism>
<dbReference type="SUPFAM" id="SSF53335">
    <property type="entry name" value="S-adenosyl-L-methionine-dependent methyltransferases"/>
    <property type="match status" value="1"/>
</dbReference>
<reference evidence="1 2" key="1">
    <citation type="submission" date="2024-09" db="EMBL/GenBank/DDBJ databases">
        <authorList>
            <person name="Sun Q."/>
            <person name="Mori K."/>
        </authorList>
    </citation>
    <scope>NUCLEOTIDE SEQUENCE [LARGE SCALE GENOMIC DNA]</scope>
    <source>
        <strain evidence="1 2">CECT 8460</strain>
    </source>
</reference>
<keyword evidence="2" id="KW-1185">Reference proteome</keyword>
<accession>A0ABV5GET2</accession>
<comment type="caution">
    <text evidence="1">The sequence shown here is derived from an EMBL/GenBank/DDBJ whole genome shotgun (WGS) entry which is preliminary data.</text>
</comment>
<gene>
    <name evidence="1" type="ORF">ACFFUU_08405</name>
</gene>
<keyword evidence="1" id="KW-0489">Methyltransferase</keyword>
<dbReference type="EMBL" id="JBHMFB010000016">
    <property type="protein sequence ID" value="MFB9089618.1"/>
    <property type="molecule type" value="Genomic_DNA"/>
</dbReference>
<dbReference type="EC" id="2.1.1.222" evidence="1"/>
<evidence type="ECO:0000313" key="1">
    <source>
        <dbReference type="EMBL" id="MFB9089618.1"/>
    </source>
</evidence>
<dbReference type="GO" id="GO:0032259">
    <property type="term" value="P:methylation"/>
    <property type="evidence" value="ECO:0007669"/>
    <property type="project" value="UniProtKB-KW"/>
</dbReference>